<evidence type="ECO:0000256" key="2">
    <source>
        <dbReference type="ARBA" id="ARBA00009747"/>
    </source>
</evidence>
<dbReference type="PANTHER" id="PTHR32057">
    <property type="entry name" value="PROTEIN ADENYLYLTRANSFERASE SELO, MITOCHONDRIAL"/>
    <property type="match status" value="1"/>
</dbReference>
<proteinExistence type="inferred from homology"/>
<dbReference type="GO" id="GO:0046872">
    <property type="term" value="F:metal ion binding"/>
    <property type="evidence" value="ECO:0007669"/>
    <property type="project" value="UniProtKB-KW"/>
</dbReference>
<keyword evidence="8" id="KW-0460">Magnesium</keyword>
<reference evidence="11 12" key="1">
    <citation type="submission" date="2019-06" db="EMBL/GenBank/DDBJ databases">
        <title>Genome Sequence of the Brown Rot Fungal Pathogen Monilinia fructicola.</title>
        <authorList>
            <person name="De Miccolis Angelini R.M."/>
            <person name="Landi L."/>
            <person name="Abate D."/>
            <person name="Pollastro S."/>
            <person name="Romanazzi G."/>
            <person name="Faretra F."/>
        </authorList>
    </citation>
    <scope>NUCLEOTIDE SEQUENCE [LARGE SCALE GENOMIC DNA]</scope>
    <source>
        <strain evidence="11 12">Mfrc123</strain>
    </source>
</reference>
<evidence type="ECO:0000256" key="5">
    <source>
        <dbReference type="ARBA" id="ARBA00022723"/>
    </source>
</evidence>
<keyword evidence="6" id="KW-0547">Nucleotide-binding</keyword>
<keyword evidence="4" id="KW-0548">Nucleotidyltransferase</keyword>
<dbReference type="AlphaFoldDB" id="A0A5M9JUJ7"/>
<evidence type="ECO:0000256" key="8">
    <source>
        <dbReference type="ARBA" id="ARBA00022842"/>
    </source>
</evidence>
<comment type="caution">
    <text evidence="11">The sequence shown here is derived from an EMBL/GenBank/DDBJ whole genome shotgun (WGS) entry which is preliminary data.</text>
</comment>
<name>A0A5M9JUJ7_MONFR</name>
<evidence type="ECO:0000256" key="9">
    <source>
        <dbReference type="ARBA" id="ARBA00031547"/>
    </source>
</evidence>
<evidence type="ECO:0000313" key="12">
    <source>
        <dbReference type="Proteomes" id="UP000322873"/>
    </source>
</evidence>
<keyword evidence="3" id="KW-0808">Transferase</keyword>
<evidence type="ECO:0000256" key="6">
    <source>
        <dbReference type="ARBA" id="ARBA00022741"/>
    </source>
</evidence>
<evidence type="ECO:0000256" key="3">
    <source>
        <dbReference type="ARBA" id="ARBA00022679"/>
    </source>
</evidence>
<dbReference type="GO" id="GO:0005524">
    <property type="term" value="F:ATP binding"/>
    <property type="evidence" value="ECO:0007669"/>
    <property type="project" value="UniProtKB-KW"/>
</dbReference>
<keyword evidence="12" id="KW-1185">Reference proteome</keyword>
<protein>
    <recommendedName>
        <fullName evidence="9">Selenoprotein O</fullName>
    </recommendedName>
</protein>
<evidence type="ECO:0000256" key="7">
    <source>
        <dbReference type="ARBA" id="ARBA00022840"/>
    </source>
</evidence>
<comment type="cofactor">
    <cofactor evidence="1">
        <name>Mg(2+)</name>
        <dbReference type="ChEBI" id="CHEBI:18420"/>
    </cofactor>
</comment>
<dbReference type="Pfam" id="PF02696">
    <property type="entry name" value="SelO"/>
    <property type="match status" value="1"/>
</dbReference>
<feature type="region of interest" description="Disordered" evidence="10">
    <location>
        <begin position="53"/>
        <end position="73"/>
    </location>
</feature>
<dbReference type="PANTHER" id="PTHR32057:SF14">
    <property type="entry name" value="PROTEIN ADENYLYLTRANSFERASE SELO, MITOCHONDRIAL"/>
    <property type="match status" value="1"/>
</dbReference>
<evidence type="ECO:0000256" key="1">
    <source>
        <dbReference type="ARBA" id="ARBA00001946"/>
    </source>
</evidence>
<dbReference type="Proteomes" id="UP000322873">
    <property type="component" value="Unassembled WGS sequence"/>
</dbReference>
<evidence type="ECO:0000256" key="4">
    <source>
        <dbReference type="ARBA" id="ARBA00022695"/>
    </source>
</evidence>
<keyword evidence="7" id="KW-0067">ATP-binding</keyword>
<keyword evidence="5" id="KW-0479">Metal-binding</keyword>
<accession>A0A5M9JUJ7</accession>
<dbReference type="GO" id="GO:0070733">
    <property type="term" value="F:AMPylase activity"/>
    <property type="evidence" value="ECO:0007669"/>
    <property type="project" value="TreeGrafter"/>
</dbReference>
<evidence type="ECO:0000313" key="11">
    <source>
        <dbReference type="EMBL" id="KAA8571779.1"/>
    </source>
</evidence>
<organism evidence="11 12">
    <name type="scientific">Monilinia fructicola</name>
    <name type="common">Brown rot fungus</name>
    <name type="synonym">Ciboria fructicola</name>
    <dbReference type="NCBI Taxonomy" id="38448"/>
    <lineage>
        <taxon>Eukaryota</taxon>
        <taxon>Fungi</taxon>
        <taxon>Dikarya</taxon>
        <taxon>Ascomycota</taxon>
        <taxon>Pezizomycotina</taxon>
        <taxon>Leotiomycetes</taxon>
        <taxon>Helotiales</taxon>
        <taxon>Sclerotiniaceae</taxon>
        <taxon>Monilinia</taxon>
    </lineage>
</organism>
<dbReference type="VEuPathDB" id="FungiDB:MFRU_035g00260"/>
<dbReference type="EMBL" id="VICG01000005">
    <property type="protein sequence ID" value="KAA8571779.1"/>
    <property type="molecule type" value="Genomic_DNA"/>
</dbReference>
<dbReference type="HAMAP" id="MF_00692">
    <property type="entry name" value="SelO"/>
    <property type="match status" value="1"/>
</dbReference>
<comment type="similarity">
    <text evidence="2">Belongs to the SELO family.</text>
</comment>
<dbReference type="InterPro" id="IPR003846">
    <property type="entry name" value="SelO"/>
</dbReference>
<dbReference type="GO" id="GO:0005739">
    <property type="term" value="C:mitochondrion"/>
    <property type="evidence" value="ECO:0007669"/>
    <property type="project" value="TreeGrafter"/>
</dbReference>
<gene>
    <name evidence="11" type="ORF">EYC84_001749</name>
</gene>
<evidence type="ECO:0000256" key="10">
    <source>
        <dbReference type="SAM" id="MobiDB-lite"/>
    </source>
</evidence>
<sequence length="640" mass="72888">MSSSLSKLLIKQPRIRIAQMASYLSQLMPRNPHPTLAHLSHTLPKSWTFTSSLPPDPHFPTPAASHKTERDDIRPRQVKGALFTWVRPEENERSRASRGWDEENLEGGYPWAQCYGGFQFGSWAGQLGDGRAISLFETTNPNRNVRYELQLKGAGITPYSRFADGKAVLRSSIREFIVSEALNGLKIPTTRALSLTLLTHSKVRRETLEPGAIVARFAESWLRIGTFDILRARGERDLLRQLGTYIAENVFQGWESLPARNPADDGKVDTIERGVSKDTIEGPAGLEENRFTRLYREIVRRNAKTVAAWQAYGFTNGVLNTDNTSIFGLSIDFGPFAFLDNFDPNYTPNHDDHMLRYSYRNQPTIIWWNLVRLGESLGELIGAGANVDDTVFIEKGVREEDADEVVSRAEAVITRIGEEYKSTFLAEYQRLMTARLGLKVFRESDFETLYSELLDTMQSLELDFNQFFRKLSSIPISALETSSSRKEVSTQFFHHEGVTGLNNTLESATTRLSNWLEKWQGRIYEDWGPDGDDENRMIEMNKVNPKFIPRGWVLDEIIKRVDKGGEREVLNRVMKMVSDPFKESWDGDREEEERWCGDVPRGDRAMQCSCSSCLFVLEKHKLIVPSSPSPADHQTRIPTF</sequence>